<evidence type="ECO:0000313" key="3">
    <source>
        <dbReference type="Proteomes" id="UP001318860"/>
    </source>
</evidence>
<dbReference type="PANTHER" id="PTHR11439">
    <property type="entry name" value="GAG-POL-RELATED RETROTRANSPOSON"/>
    <property type="match status" value="1"/>
</dbReference>
<dbReference type="PANTHER" id="PTHR11439:SF517">
    <property type="entry name" value="CYSTEINE-RICH RLK (RECEPTOR-LIKE PROTEIN KINASE) 8"/>
    <property type="match status" value="1"/>
</dbReference>
<accession>A0ABR0W890</accession>
<dbReference type="SUPFAM" id="SSF56672">
    <property type="entry name" value="DNA/RNA polymerases"/>
    <property type="match status" value="1"/>
</dbReference>
<dbReference type="CDD" id="cd09272">
    <property type="entry name" value="RNase_HI_RT_Ty1"/>
    <property type="match status" value="1"/>
</dbReference>
<organism evidence="2 3">
    <name type="scientific">Rehmannia glutinosa</name>
    <name type="common">Chinese foxglove</name>
    <dbReference type="NCBI Taxonomy" id="99300"/>
    <lineage>
        <taxon>Eukaryota</taxon>
        <taxon>Viridiplantae</taxon>
        <taxon>Streptophyta</taxon>
        <taxon>Embryophyta</taxon>
        <taxon>Tracheophyta</taxon>
        <taxon>Spermatophyta</taxon>
        <taxon>Magnoliopsida</taxon>
        <taxon>eudicotyledons</taxon>
        <taxon>Gunneridae</taxon>
        <taxon>Pentapetalae</taxon>
        <taxon>asterids</taxon>
        <taxon>lamiids</taxon>
        <taxon>Lamiales</taxon>
        <taxon>Orobanchaceae</taxon>
        <taxon>Rehmannieae</taxon>
        <taxon>Rehmannia</taxon>
    </lineage>
</organism>
<comment type="caution">
    <text evidence="2">The sequence shown here is derived from an EMBL/GenBank/DDBJ whole genome shotgun (WGS) entry which is preliminary data.</text>
</comment>
<dbReference type="EMBL" id="JABTTQ020000013">
    <property type="protein sequence ID" value="KAK6143244.1"/>
    <property type="molecule type" value="Genomic_DNA"/>
</dbReference>
<sequence>METIRLVISLEAQMKWKIYQLDAKSAFLNGYLEEEVYVEQPLGYVVDGHEDKVLRLKKALYSLKQAPRAWNRCIDKYFQENGFVSCPNEYALYIKVYHNGDVLLICLYVDYLIFTGNNLSLFDELKKVISFEFEMTDLSLMSYYLGIEVKQMEEGIFLSQTSYAKEILKKFNMIDCNPVNTPMGIGLKLSKLGDEEKENRTLFKSLVGSLKYLTCTRSDILYTVGVVSRFMETPTSTHMKVAKRILRYLKCMLDFRMFYTSSDDYTLKGFCDSEFAGDIDNRKTTSGFVFFMVDCAMSWCSKKQTIVTLSTCESEYVAATSCTCHSIWLRKLLKGLHLSQVEATEIRIDNKSAQALTRNPMFHDQRNNIDTRYHFIRECIANKEVELKFVKTQDQVTDIFTKPLKFEDFRRLWSRL</sequence>
<reference evidence="2 3" key="1">
    <citation type="journal article" date="2021" name="Comput. Struct. Biotechnol. J.">
        <title>De novo genome assembly of the potent medicinal plant Rehmannia glutinosa using nanopore technology.</title>
        <authorList>
            <person name="Ma L."/>
            <person name="Dong C."/>
            <person name="Song C."/>
            <person name="Wang X."/>
            <person name="Zheng X."/>
            <person name="Niu Y."/>
            <person name="Chen S."/>
            <person name="Feng W."/>
        </authorList>
    </citation>
    <scope>NUCLEOTIDE SEQUENCE [LARGE SCALE GENOMIC DNA]</scope>
    <source>
        <strain evidence="2">DH-2019</strain>
    </source>
</reference>
<dbReference type="Pfam" id="PF07727">
    <property type="entry name" value="RVT_2"/>
    <property type="match status" value="1"/>
</dbReference>
<name>A0ABR0W890_REHGL</name>
<evidence type="ECO:0000259" key="1">
    <source>
        <dbReference type="Pfam" id="PF07727"/>
    </source>
</evidence>
<evidence type="ECO:0000313" key="2">
    <source>
        <dbReference type="EMBL" id="KAK6143244.1"/>
    </source>
</evidence>
<proteinExistence type="predicted"/>
<dbReference type="Proteomes" id="UP001318860">
    <property type="component" value="Unassembled WGS sequence"/>
</dbReference>
<dbReference type="InterPro" id="IPR043502">
    <property type="entry name" value="DNA/RNA_pol_sf"/>
</dbReference>
<feature type="domain" description="Reverse transcriptase Ty1/copia-type" evidence="1">
    <location>
        <begin position="2"/>
        <end position="183"/>
    </location>
</feature>
<gene>
    <name evidence="2" type="ORF">DH2020_023592</name>
</gene>
<keyword evidence="3" id="KW-1185">Reference proteome</keyword>
<protein>
    <recommendedName>
        <fullName evidence="1">Reverse transcriptase Ty1/copia-type domain-containing protein</fullName>
    </recommendedName>
</protein>
<dbReference type="InterPro" id="IPR013103">
    <property type="entry name" value="RVT_2"/>
</dbReference>